<evidence type="ECO:0000256" key="4">
    <source>
        <dbReference type="ARBA" id="ARBA00023154"/>
    </source>
</evidence>
<gene>
    <name evidence="9" type="ORF">RHOBADRAFT_6031</name>
</gene>
<feature type="domain" description="Alanine dehydrogenase/pyridine nucleotide transhydrogenase N-terminal" evidence="8">
    <location>
        <begin position="5"/>
        <end position="141"/>
    </location>
</feature>
<dbReference type="SMART" id="SM01002">
    <property type="entry name" value="AlaDh_PNT_C"/>
    <property type="match status" value="1"/>
</dbReference>
<keyword evidence="10" id="KW-1185">Reference proteome</keyword>
<dbReference type="Proteomes" id="UP000053890">
    <property type="component" value="Unassembled WGS sequence"/>
</dbReference>
<dbReference type="Gene3D" id="3.40.50.720">
    <property type="entry name" value="NAD(P)-binding Rossmann-like Domain"/>
    <property type="match status" value="3"/>
</dbReference>
<dbReference type="Pfam" id="PF16653">
    <property type="entry name" value="Sacchrp_dh_C"/>
    <property type="match status" value="1"/>
</dbReference>
<feature type="non-terminal residue" evidence="9">
    <location>
        <position position="922"/>
    </location>
</feature>
<dbReference type="InterPro" id="IPR051168">
    <property type="entry name" value="AASS"/>
</dbReference>
<keyword evidence="4" id="KW-0028">Amino-acid biosynthesis</keyword>
<dbReference type="GO" id="GO:0033512">
    <property type="term" value="P:L-lysine catabolic process to acetyl-CoA via saccharopine"/>
    <property type="evidence" value="ECO:0007669"/>
    <property type="project" value="UniProtKB-UniPathway"/>
</dbReference>
<reference evidence="9 10" key="1">
    <citation type="journal article" date="2015" name="Front. Microbiol.">
        <title>Genome sequence of the plant growth promoting endophytic yeast Rhodotorula graminis WP1.</title>
        <authorList>
            <person name="Firrincieli A."/>
            <person name="Otillar R."/>
            <person name="Salamov A."/>
            <person name="Schmutz J."/>
            <person name="Khan Z."/>
            <person name="Redman R.S."/>
            <person name="Fleck N.D."/>
            <person name="Lindquist E."/>
            <person name="Grigoriev I.V."/>
            <person name="Doty S.L."/>
        </authorList>
    </citation>
    <scope>NUCLEOTIDE SEQUENCE [LARGE SCALE GENOMIC DNA]</scope>
    <source>
        <strain evidence="9 10">WP1</strain>
    </source>
</reference>
<evidence type="ECO:0000256" key="6">
    <source>
        <dbReference type="ARBA" id="ARBA00025744"/>
    </source>
</evidence>
<dbReference type="OrthoDB" id="10059875at2759"/>
<evidence type="ECO:0000313" key="10">
    <source>
        <dbReference type="Proteomes" id="UP000053890"/>
    </source>
</evidence>
<dbReference type="PANTHER" id="PTHR11133:SF23">
    <property type="entry name" value="SACCHAROPINE DEHYDROGENASE [NAD(+), L-LYSINE-FORMING]"/>
    <property type="match status" value="1"/>
</dbReference>
<dbReference type="EMBL" id="KQ474089">
    <property type="protein sequence ID" value="KPV72054.1"/>
    <property type="molecule type" value="Genomic_DNA"/>
</dbReference>
<evidence type="ECO:0000313" key="9">
    <source>
        <dbReference type="EMBL" id="KPV72054.1"/>
    </source>
</evidence>
<dbReference type="Pfam" id="PF05222">
    <property type="entry name" value="AlaDh_PNT_N"/>
    <property type="match status" value="1"/>
</dbReference>
<evidence type="ECO:0000259" key="8">
    <source>
        <dbReference type="SMART" id="SM01003"/>
    </source>
</evidence>
<dbReference type="PANTHER" id="PTHR11133">
    <property type="entry name" value="SACCHAROPINE DEHYDROGENASE"/>
    <property type="match status" value="1"/>
</dbReference>
<comment type="pathway">
    <text evidence="2">Amino-acid degradation; L-lysine degradation via saccharopine pathway; glutaryl-CoA from L-lysine: step 2/6.</text>
</comment>
<feature type="domain" description="Alanine dehydrogenase/pyridine nucleotide transhydrogenase NAD(H)-binding" evidence="7">
    <location>
        <begin position="209"/>
        <end position="386"/>
    </location>
</feature>
<dbReference type="GO" id="GO:0019878">
    <property type="term" value="P:lysine biosynthetic process via aminoadipic acid"/>
    <property type="evidence" value="ECO:0007669"/>
    <property type="project" value="TreeGrafter"/>
</dbReference>
<sequence length="922" mass="99302">LATLGLRAEDPARKWERRAALSPEAVNTLVAEGHEVLVERCAKRAIPASDYEEVGATLVDKLEASRCDVVVGVKEPVQSSLSSSTSSTDKPHAHLAFFHCHKGQSYNFSLLRTLLDSSKAAGTSFIDYELLTSPSKGSTVRSDPTIPTAPPPAAKRTIGFGSLAGYSGMADGLAQLGTKLLAAKGVPSPFLSLVRPLQAGRVEKIKLELERVGREVGEGKMAGMDGPLVITLSGRGKVGDGARKALDELGVRWVKADELASVAKSGDVKTIYACHLELADYLVSRDGKPFEREQYRKHPDQFESVFHTKIAPYSSVLLNGGFWAPGCPRLLTTAQLAELQSRSDNRLISIVDVSCDWEGGLEFVKAATTLDDPVVHPAHPTSTQLSSVEILPSAFPIDATEHFSRGLLPYVRYLLEDPALEKEGEDGKEIRDALRRATLVEDGKLTERHEWLYRLVEEAEGGGARCRVRPFFLFLFDSGPQKADLEAYRLVAGPAVRTLAERDILDVVVASNDLPAAQALAADYANVDSVHLDASDKAALSNLVASADVVLSLLPASLHVDVAKLCIEHGTSLVTASYTSPQMAQLNDEAKKANVVLLNELGLDPGIDHVTAMRLIEEARSTGNKISSFVSFCGGLPSPELSNGPLGYKFSWSPRGVLTAALNSATFRLGGRDVAIPSDKLLSQNFPHVPLLRGFAFEGVANRDSLAYLPEYGLPSDLPTILRGTLRYPGFALVVRCFRTLGLLSLEPFEAPIGRWDELVDACARRLGVEHTGERAVEAVLVDESDELVAETVQALSELALLPASRAVANLPPLPSSPLAPLDYLSILLAHQLRYHPGERDAVVLHHEVTTRSDEGKDELFTSTLVQYGDDKASAMATTVGVPIALGALLFLDGKIAQRGLVSPSSEEVWRPLLASFEKGGL</sequence>
<dbReference type="SMART" id="SM01003">
    <property type="entry name" value="AlaDh_PNT_N"/>
    <property type="match status" value="1"/>
</dbReference>
<evidence type="ECO:0000256" key="2">
    <source>
        <dbReference type="ARBA" id="ARBA00004720"/>
    </source>
</evidence>
<dbReference type="SUPFAM" id="SSF52283">
    <property type="entry name" value="Formate/glycerate dehydrogenase catalytic domain-like"/>
    <property type="match status" value="1"/>
</dbReference>
<feature type="non-terminal residue" evidence="9">
    <location>
        <position position="1"/>
    </location>
</feature>
<dbReference type="InterPro" id="IPR032095">
    <property type="entry name" value="Sacchrp_dh-like_C"/>
</dbReference>
<dbReference type="InterPro" id="IPR036291">
    <property type="entry name" value="NAD(P)-bd_dom_sf"/>
</dbReference>
<dbReference type="GeneID" id="28978896"/>
<name>A0A0P9GX90_RHOGW</name>
<comment type="similarity">
    <text evidence="6">In the C-terminal section; belongs to the saccharopine dehydrogenase family.</text>
</comment>
<dbReference type="GO" id="GO:0004753">
    <property type="term" value="F:saccharopine dehydrogenase activity"/>
    <property type="evidence" value="ECO:0007669"/>
    <property type="project" value="TreeGrafter"/>
</dbReference>
<proteinExistence type="inferred from homology"/>
<dbReference type="GO" id="GO:0005737">
    <property type="term" value="C:cytoplasm"/>
    <property type="evidence" value="ECO:0007669"/>
    <property type="project" value="TreeGrafter"/>
</dbReference>
<evidence type="ECO:0000256" key="3">
    <source>
        <dbReference type="ARBA" id="ARBA00023002"/>
    </source>
</evidence>
<evidence type="ECO:0000259" key="7">
    <source>
        <dbReference type="SMART" id="SM01002"/>
    </source>
</evidence>
<dbReference type="UniPathway" id="UPA00868">
    <property type="reaction ID" value="UER00835"/>
</dbReference>
<organism evidence="9 10">
    <name type="scientific">Rhodotorula graminis (strain WP1)</name>
    <dbReference type="NCBI Taxonomy" id="578459"/>
    <lineage>
        <taxon>Eukaryota</taxon>
        <taxon>Fungi</taxon>
        <taxon>Dikarya</taxon>
        <taxon>Basidiomycota</taxon>
        <taxon>Pucciniomycotina</taxon>
        <taxon>Microbotryomycetes</taxon>
        <taxon>Sporidiobolales</taxon>
        <taxon>Sporidiobolaceae</taxon>
        <taxon>Rhodotorula</taxon>
    </lineage>
</organism>
<dbReference type="SUPFAM" id="SSF55347">
    <property type="entry name" value="Glyceraldehyde-3-phosphate dehydrogenase-like, C-terminal domain"/>
    <property type="match status" value="1"/>
</dbReference>
<keyword evidence="4" id="KW-0457">Lysine biosynthesis</keyword>
<dbReference type="SUPFAM" id="SSF51735">
    <property type="entry name" value="NAD(P)-binding Rossmann-fold domains"/>
    <property type="match status" value="1"/>
</dbReference>
<accession>A0A0P9GX90</accession>
<dbReference type="STRING" id="578459.A0A0P9GX90"/>
<dbReference type="Gene3D" id="1.10.1870.10">
    <property type="entry name" value="Domain 3, Saccharopine reductase"/>
    <property type="match status" value="1"/>
</dbReference>
<evidence type="ECO:0000256" key="1">
    <source>
        <dbReference type="ARBA" id="ARBA00004682"/>
    </source>
</evidence>
<dbReference type="Gene3D" id="3.30.360.10">
    <property type="entry name" value="Dihydrodipicolinate Reductase, domain 2"/>
    <property type="match status" value="1"/>
</dbReference>
<dbReference type="RefSeq" id="XP_018268103.1">
    <property type="nucleotide sequence ID" value="XM_018418449.1"/>
</dbReference>
<keyword evidence="5" id="KW-0511">Multifunctional enzyme</keyword>
<dbReference type="Pfam" id="PF03435">
    <property type="entry name" value="Sacchrp_dh_NADP"/>
    <property type="match status" value="1"/>
</dbReference>
<protein>
    <submittedName>
        <fullName evidence="9">Uncharacterized protein</fullName>
    </submittedName>
</protein>
<keyword evidence="3" id="KW-0560">Oxidoreductase</keyword>
<dbReference type="OMA" id="TPHVHDI"/>
<dbReference type="AlphaFoldDB" id="A0A0P9GX90"/>
<comment type="pathway">
    <text evidence="1">Amino-acid degradation; L-lysine degradation via saccharopine pathway; glutaryl-CoA from L-lysine: step 1/6.</text>
</comment>
<dbReference type="InterPro" id="IPR007698">
    <property type="entry name" value="AlaDH/PNT_NAD(H)-bd"/>
</dbReference>
<evidence type="ECO:0000256" key="5">
    <source>
        <dbReference type="ARBA" id="ARBA00023268"/>
    </source>
</evidence>
<dbReference type="InterPro" id="IPR007886">
    <property type="entry name" value="AlaDH/PNT_N"/>
</dbReference>
<dbReference type="InterPro" id="IPR005097">
    <property type="entry name" value="Sacchrp_dh_NADP-bd"/>
</dbReference>